<sequence>MSVEGVFEVTDRDTNSLAEFLSQRGCQVLTIDNHVPDGHYTVKSMAEDTAQLLDHLHWTTDNHIVGISMGGMIAMQLASDHPAYVASLCLISTTSTWQPTPVPDALPRTLDLSSPNYEVEAMLVEYPETWLAAPSKHDPRQTNQEYTLEVWIAPHVWQHALTDHCPVKLGRTRLSSSKPPTPEGYKRQLWAVEHYDLGEEGLARIARAGYPVLVCTGDQDAIVAASNSEFLADRLKAPLKLFAHCGHNVNVQECERLNQLLLDFLSMPKGGEH</sequence>
<gene>
    <name evidence="2" type="ORF">SYNPS1DRAFT_21046</name>
</gene>
<organism evidence="2 3">
    <name type="scientific">Syncephalis pseudoplumigaleata</name>
    <dbReference type="NCBI Taxonomy" id="1712513"/>
    <lineage>
        <taxon>Eukaryota</taxon>
        <taxon>Fungi</taxon>
        <taxon>Fungi incertae sedis</taxon>
        <taxon>Zoopagomycota</taxon>
        <taxon>Zoopagomycotina</taxon>
        <taxon>Zoopagomycetes</taxon>
        <taxon>Zoopagales</taxon>
        <taxon>Piptocephalidaceae</taxon>
        <taxon>Syncephalis</taxon>
    </lineage>
</organism>
<dbReference type="InterPro" id="IPR000073">
    <property type="entry name" value="AB_hydrolase_1"/>
</dbReference>
<dbReference type="PANTHER" id="PTHR43433:SF5">
    <property type="entry name" value="AB HYDROLASE-1 DOMAIN-CONTAINING PROTEIN"/>
    <property type="match status" value="1"/>
</dbReference>
<name>A0A4P9Z6E9_9FUNG</name>
<dbReference type="SUPFAM" id="SSF53474">
    <property type="entry name" value="alpha/beta-Hydrolases"/>
    <property type="match status" value="1"/>
</dbReference>
<keyword evidence="3" id="KW-1185">Reference proteome</keyword>
<dbReference type="AlphaFoldDB" id="A0A4P9Z6E9"/>
<dbReference type="Gene3D" id="3.40.50.1820">
    <property type="entry name" value="alpha/beta hydrolase"/>
    <property type="match status" value="1"/>
</dbReference>
<protein>
    <submittedName>
        <fullName evidence="2">Alpha/Beta hydrolase protein</fullName>
    </submittedName>
</protein>
<accession>A0A4P9Z6E9</accession>
<dbReference type="InterPro" id="IPR029058">
    <property type="entry name" value="AB_hydrolase_fold"/>
</dbReference>
<evidence type="ECO:0000259" key="1">
    <source>
        <dbReference type="Pfam" id="PF00561"/>
    </source>
</evidence>
<dbReference type="GO" id="GO:0016787">
    <property type="term" value="F:hydrolase activity"/>
    <property type="evidence" value="ECO:0007669"/>
    <property type="project" value="UniProtKB-KW"/>
</dbReference>
<dbReference type="Pfam" id="PF00561">
    <property type="entry name" value="Abhydrolase_1"/>
    <property type="match status" value="1"/>
</dbReference>
<reference evidence="3" key="1">
    <citation type="journal article" date="2018" name="Nat. Microbiol.">
        <title>Leveraging single-cell genomics to expand the fungal tree of life.</title>
        <authorList>
            <person name="Ahrendt S.R."/>
            <person name="Quandt C.A."/>
            <person name="Ciobanu D."/>
            <person name="Clum A."/>
            <person name="Salamov A."/>
            <person name="Andreopoulos B."/>
            <person name="Cheng J.F."/>
            <person name="Woyke T."/>
            <person name="Pelin A."/>
            <person name="Henrissat B."/>
            <person name="Reynolds N.K."/>
            <person name="Benny G.L."/>
            <person name="Smith M.E."/>
            <person name="James T.Y."/>
            <person name="Grigoriev I.V."/>
        </authorList>
    </citation>
    <scope>NUCLEOTIDE SEQUENCE [LARGE SCALE GENOMIC DNA]</scope>
    <source>
        <strain evidence="3">Benny S71-1</strain>
    </source>
</reference>
<keyword evidence="2" id="KW-0378">Hydrolase</keyword>
<evidence type="ECO:0000313" key="2">
    <source>
        <dbReference type="EMBL" id="RKP27421.1"/>
    </source>
</evidence>
<dbReference type="PANTHER" id="PTHR43433">
    <property type="entry name" value="HYDROLASE, ALPHA/BETA FOLD FAMILY PROTEIN"/>
    <property type="match status" value="1"/>
</dbReference>
<evidence type="ECO:0000313" key="3">
    <source>
        <dbReference type="Proteomes" id="UP000278143"/>
    </source>
</evidence>
<dbReference type="Proteomes" id="UP000278143">
    <property type="component" value="Unassembled WGS sequence"/>
</dbReference>
<dbReference type="EMBL" id="KZ989210">
    <property type="protein sequence ID" value="RKP27421.1"/>
    <property type="molecule type" value="Genomic_DNA"/>
</dbReference>
<proteinExistence type="predicted"/>
<dbReference type="OrthoDB" id="19657at2759"/>
<feature type="domain" description="AB hydrolase-1" evidence="1">
    <location>
        <begin position="38"/>
        <end position="251"/>
    </location>
</feature>
<dbReference type="InterPro" id="IPR050471">
    <property type="entry name" value="AB_hydrolase"/>
</dbReference>